<dbReference type="EMBL" id="VXIV02001597">
    <property type="protein sequence ID" value="KAF6031479.1"/>
    <property type="molecule type" value="Genomic_DNA"/>
</dbReference>
<dbReference type="EMBL" id="VXIV02001596">
    <property type="protein sequence ID" value="KAF6031494.1"/>
    <property type="molecule type" value="Genomic_DNA"/>
</dbReference>
<dbReference type="GO" id="GO:0060090">
    <property type="term" value="F:molecular adaptor activity"/>
    <property type="evidence" value="ECO:0007669"/>
    <property type="project" value="InterPro"/>
</dbReference>
<gene>
    <name evidence="4" type="ORF">EB796_010200</name>
    <name evidence="3" type="ORF">EB796_010202</name>
</gene>
<dbReference type="FunFam" id="3.30.450.30:FF:000004">
    <property type="entry name" value="ragulator complex protein LAMTOR2"/>
    <property type="match status" value="1"/>
</dbReference>
<comment type="similarity">
    <text evidence="1">Belongs to the GAMAD family.</text>
</comment>
<dbReference type="Pfam" id="PF03259">
    <property type="entry name" value="Robl_LC7"/>
    <property type="match status" value="1"/>
</dbReference>
<dbReference type="InterPro" id="IPR004942">
    <property type="entry name" value="Roadblock/LAMTOR2_dom"/>
</dbReference>
<dbReference type="GO" id="GO:0005085">
    <property type="term" value="F:guanyl-nucleotide exchange factor activity"/>
    <property type="evidence" value="ECO:0007669"/>
    <property type="project" value="InterPro"/>
</dbReference>
<dbReference type="SMART" id="SM00960">
    <property type="entry name" value="Robl_LC7"/>
    <property type="match status" value="1"/>
</dbReference>
<dbReference type="PANTHER" id="PTHR13323">
    <property type="entry name" value="LATE ENDOSOMAL/LYSOSOMAL MP1 INTERACTING PROTEIN"/>
    <property type="match status" value="1"/>
</dbReference>
<dbReference type="OrthoDB" id="271745at2759"/>
<dbReference type="Gene3D" id="3.30.450.30">
    <property type="entry name" value="Dynein light chain 2a, cytoplasmic"/>
    <property type="match status" value="1"/>
</dbReference>
<reference evidence="3 5" key="1">
    <citation type="submission" date="2019-09" db="EMBL/GenBank/DDBJ databases">
        <authorList>
            <person name="Raiko M."/>
            <person name="Komissarov A."/>
            <person name="Rhodes A."/>
            <person name="Kliver S."/>
            <person name="Lim-Fong G."/>
            <person name="Kwan J."/>
            <person name="O'Brien S.J."/>
            <person name="Lopez J.V."/>
        </authorList>
    </citation>
    <scope>NUCLEOTIDE SEQUENCE [LARGE SCALE GENOMIC DNA]</scope>
    <source>
        <strain evidence="3">Kwan_BN1</strain>
    </source>
</reference>
<dbReference type="AlphaFoldDB" id="A0A7J7JYJ2"/>
<name>A0A7J7JYJ2_BUGNE</name>
<organism evidence="3 5">
    <name type="scientific">Bugula neritina</name>
    <name type="common">Brown bryozoan</name>
    <name type="synonym">Sertularia neritina</name>
    <dbReference type="NCBI Taxonomy" id="10212"/>
    <lineage>
        <taxon>Eukaryota</taxon>
        <taxon>Metazoa</taxon>
        <taxon>Spiralia</taxon>
        <taxon>Lophotrochozoa</taxon>
        <taxon>Bryozoa</taxon>
        <taxon>Gymnolaemata</taxon>
        <taxon>Cheilostomatida</taxon>
        <taxon>Flustrina</taxon>
        <taxon>Buguloidea</taxon>
        <taxon>Bugulidae</taxon>
        <taxon>Bugula</taxon>
    </lineage>
</organism>
<proteinExistence type="inferred from homology"/>
<dbReference type="Proteomes" id="UP000593567">
    <property type="component" value="Unassembled WGS sequence"/>
</dbReference>
<evidence type="ECO:0000259" key="2">
    <source>
        <dbReference type="SMART" id="SM00960"/>
    </source>
</evidence>
<dbReference type="GO" id="GO:0032008">
    <property type="term" value="P:positive regulation of TOR signaling"/>
    <property type="evidence" value="ECO:0007669"/>
    <property type="project" value="InterPro"/>
</dbReference>
<evidence type="ECO:0000313" key="5">
    <source>
        <dbReference type="Proteomes" id="UP000593567"/>
    </source>
</evidence>
<protein>
    <submittedName>
        <fullName evidence="3">LAMTOR2</fullName>
    </submittedName>
</protein>
<dbReference type="InterPro" id="IPR037587">
    <property type="entry name" value="LAMTOR2-like"/>
</dbReference>
<evidence type="ECO:0000256" key="1">
    <source>
        <dbReference type="ARBA" id="ARBA00007191"/>
    </source>
</evidence>
<dbReference type="SUPFAM" id="SSF103196">
    <property type="entry name" value="Roadblock/LC7 domain"/>
    <property type="match status" value="1"/>
</dbReference>
<evidence type="ECO:0000313" key="4">
    <source>
        <dbReference type="EMBL" id="KAF6031494.1"/>
    </source>
</evidence>
<feature type="domain" description="Roadblock/LAMTOR2" evidence="2">
    <location>
        <begin position="7"/>
        <end position="95"/>
    </location>
</feature>
<comment type="caution">
    <text evidence="3">The sequence shown here is derived from an EMBL/GenBank/DDBJ whole genome shotgun (WGS) entry which is preliminary data.</text>
</comment>
<accession>A0A7J7JYJ2</accession>
<sequence length="125" mass="13293">MLKPKVLTQVLHQANSGGVQSTLLLTTEGSLLACAGFGEGDKHIAAALAGNIWMSYTRNGELLLNNDSLSMIMIQCMDGKVAITKVADLLLCIYADKTVELGILKAKATALRDYLKDPLTQVAAS</sequence>
<dbReference type="GO" id="GO:0005737">
    <property type="term" value="C:cytoplasm"/>
    <property type="evidence" value="ECO:0007669"/>
    <property type="project" value="UniProtKB-ARBA"/>
</dbReference>
<keyword evidence="5" id="KW-1185">Reference proteome</keyword>
<reference evidence="3 5" key="2">
    <citation type="submission" date="2020-06" db="EMBL/GenBank/DDBJ databases">
        <title>Draft genome of Bugula neritina, a colonial animal packing powerful symbionts and potential medicines.</title>
        <authorList>
            <person name="Rayko M."/>
        </authorList>
    </citation>
    <scope>NUCLEOTIDE SEQUENCE [LARGE SCALE GENOMIC DNA]</scope>
    <source>
        <strain evidence="3">Kwan_BN1</strain>
    </source>
</reference>
<evidence type="ECO:0000313" key="3">
    <source>
        <dbReference type="EMBL" id="KAF6031479.1"/>
    </source>
</evidence>